<dbReference type="KEGG" id="mgm:Mmc1_1069"/>
<reference evidence="2 3" key="2">
    <citation type="journal article" date="2012" name="Int. J. Syst. Evol. Microbiol.">
        <title>Magnetococcus marinus gen. nov., sp. nov., a marine, magnetotactic bacterium that represents a novel lineage (Magnetococcaceae fam. nov.; Magnetococcales ord. nov.) at the base of the Alphaproteobacteria.</title>
        <authorList>
            <person name="Bazylinski D.A."/>
            <person name="Williams T.J."/>
            <person name="Lefevre C.T."/>
            <person name="Berg R.J."/>
            <person name="Zhang C.L."/>
            <person name="Bowser S.S."/>
            <person name="Dean A.J."/>
            <person name="Beveridge T.J."/>
        </authorList>
    </citation>
    <scope>NUCLEOTIDE SEQUENCE [LARGE SCALE GENOMIC DNA]</scope>
    <source>
        <strain evidence="3">ATCC BAA-1437 / JCM 17883 / MC-1</strain>
    </source>
</reference>
<gene>
    <name evidence="2" type="ordered locus">Mmc1_1069</name>
</gene>
<accession>A0L6J4</accession>
<dbReference type="eggNOG" id="ENOG5032TTG">
    <property type="taxonomic scope" value="Bacteria"/>
</dbReference>
<sequence>MITEIVEVLERSEQGVTRPFICRGNNNKLYFVKGHGAGKRSLLCEWIAGNLGVSLGLPIAPFETVLIPEALISSIPEGKWRDLGTGPAFGSIHQQAMELTAQSMTEVPDHVQQDIFVFDWWIRNEDRTLSQYGGNPNLTLEIGVQRTYHY</sequence>
<dbReference type="EMBL" id="CP000471">
    <property type="protein sequence ID" value="ABK43587.1"/>
    <property type="molecule type" value="Genomic_DNA"/>
</dbReference>
<name>A0L6J4_MAGMM</name>
<keyword evidence="3" id="KW-1185">Reference proteome</keyword>
<evidence type="ECO:0000313" key="3">
    <source>
        <dbReference type="Proteomes" id="UP000002586"/>
    </source>
</evidence>
<proteinExistence type="predicted"/>
<dbReference type="InterPro" id="IPR046748">
    <property type="entry name" value="HipA_2"/>
</dbReference>
<feature type="domain" description="HipA-like kinase" evidence="1">
    <location>
        <begin position="5"/>
        <end position="143"/>
    </location>
</feature>
<dbReference type="Proteomes" id="UP000002586">
    <property type="component" value="Chromosome"/>
</dbReference>
<organism evidence="2 3">
    <name type="scientific">Magnetococcus marinus (strain ATCC BAA-1437 / JCM 17883 / MC-1)</name>
    <dbReference type="NCBI Taxonomy" id="156889"/>
    <lineage>
        <taxon>Bacteria</taxon>
        <taxon>Pseudomonadati</taxon>
        <taxon>Pseudomonadota</taxon>
        <taxon>Magnetococcia</taxon>
        <taxon>Magnetococcales</taxon>
        <taxon>Magnetococcaceae</taxon>
        <taxon>Magnetococcus</taxon>
    </lineage>
</organism>
<reference evidence="3" key="1">
    <citation type="journal article" date="2009" name="Appl. Environ. Microbiol.">
        <title>Complete genome sequence of the chemolithoautotrophic marine magnetotactic coccus strain MC-1.</title>
        <authorList>
            <person name="Schubbe S."/>
            <person name="Williams T.J."/>
            <person name="Xie G."/>
            <person name="Kiss H.E."/>
            <person name="Brettin T.S."/>
            <person name="Martinez D."/>
            <person name="Ross C.A."/>
            <person name="Schuler D."/>
            <person name="Cox B.L."/>
            <person name="Nealson K.H."/>
            <person name="Bazylinski D.A."/>
        </authorList>
    </citation>
    <scope>NUCLEOTIDE SEQUENCE [LARGE SCALE GENOMIC DNA]</scope>
    <source>
        <strain evidence="3">ATCC BAA-1437 / JCM 17883 / MC-1</strain>
    </source>
</reference>
<evidence type="ECO:0000259" key="1">
    <source>
        <dbReference type="Pfam" id="PF20613"/>
    </source>
</evidence>
<dbReference type="Pfam" id="PF20613">
    <property type="entry name" value="HipA_2"/>
    <property type="match status" value="1"/>
</dbReference>
<dbReference type="RefSeq" id="WP_011712744.1">
    <property type="nucleotide sequence ID" value="NC_008576.1"/>
</dbReference>
<protein>
    <recommendedName>
        <fullName evidence="1">HipA-like kinase domain-containing protein</fullName>
    </recommendedName>
</protein>
<dbReference type="OrthoDB" id="8440774at2"/>
<dbReference type="HOGENOM" id="CLU_1738295_0_0_5"/>
<dbReference type="STRING" id="156889.Mmc1_1069"/>
<dbReference type="AlphaFoldDB" id="A0L6J4"/>
<evidence type="ECO:0000313" key="2">
    <source>
        <dbReference type="EMBL" id="ABK43587.1"/>
    </source>
</evidence>